<feature type="chain" id="PRO_5002664056" description="Carboxypeptidase regulatory-like domain-containing protein" evidence="1">
    <location>
        <begin position="20"/>
        <end position="179"/>
    </location>
</feature>
<dbReference type="Proteomes" id="UP000004358">
    <property type="component" value="Unassembled WGS sequence"/>
</dbReference>
<sequence length="179" mass="19293">MVSLMFQLSKIFFVIFAIGAVGCSDPGPARFPAQGIVTLDGKPLPYKSITFYPVNGTDGQGASGNSDAEGKFNLLTIVPGAVRDYRGCQPGRYHVIVQEPMFPIDKVDTQETPPLDSIQGEAIEGIGPPAAEIGMVQPVRRKSAKDSVPLVYRSERTTPLIIEVGAGLEPYELILNFKL</sequence>
<dbReference type="EMBL" id="AANZ01000055">
    <property type="protein sequence ID" value="EAQ76878.1"/>
    <property type="molecule type" value="Genomic_DNA"/>
</dbReference>
<gene>
    <name evidence="2" type="ORF">DSM3645_25784</name>
</gene>
<evidence type="ECO:0000313" key="3">
    <source>
        <dbReference type="Proteomes" id="UP000004358"/>
    </source>
</evidence>
<evidence type="ECO:0000313" key="2">
    <source>
        <dbReference type="EMBL" id="EAQ76878.1"/>
    </source>
</evidence>
<accession>A4A2Y1</accession>
<keyword evidence="1" id="KW-0732">Signal</keyword>
<dbReference type="HOGENOM" id="CLU_1500735_0_0_0"/>
<organism evidence="2 3">
    <name type="scientific">Blastopirellula marina DSM 3645</name>
    <dbReference type="NCBI Taxonomy" id="314230"/>
    <lineage>
        <taxon>Bacteria</taxon>
        <taxon>Pseudomonadati</taxon>
        <taxon>Planctomycetota</taxon>
        <taxon>Planctomycetia</taxon>
        <taxon>Pirellulales</taxon>
        <taxon>Pirellulaceae</taxon>
        <taxon>Blastopirellula</taxon>
    </lineage>
</organism>
<evidence type="ECO:0008006" key="4">
    <source>
        <dbReference type="Google" id="ProtNLM"/>
    </source>
</evidence>
<evidence type="ECO:0000256" key="1">
    <source>
        <dbReference type="SAM" id="SignalP"/>
    </source>
</evidence>
<dbReference type="eggNOG" id="ENOG5034BQD">
    <property type="taxonomic scope" value="Bacteria"/>
</dbReference>
<comment type="caution">
    <text evidence="2">The sequence shown here is derived from an EMBL/GenBank/DDBJ whole genome shotgun (WGS) entry which is preliminary data.</text>
</comment>
<feature type="signal peptide" evidence="1">
    <location>
        <begin position="1"/>
        <end position="19"/>
    </location>
</feature>
<proteinExistence type="predicted"/>
<protein>
    <recommendedName>
        <fullName evidence="4">Carboxypeptidase regulatory-like domain-containing protein</fullName>
    </recommendedName>
</protein>
<reference evidence="2 3" key="1">
    <citation type="submission" date="2006-02" db="EMBL/GenBank/DDBJ databases">
        <authorList>
            <person name="Amann R."/>
            <person name="Ferriera S."/>
            <person name="Johnson J."/>
            <person name="Kravitz S."/>
            <person name="Halpern A."/>
            <person name="Remington K."/>
            <person name="Beeson K."/>
            <person name="Tran B."/>
            <person name="Rogers Y.-H."/>
            <person name="Friedman R."/>
            <person name="Venter J.C."/>
        </authorList>
    </citation>
    <scope>NUCLEOTIDE SEQUENCE [LARGE SCALE GENOMIC DNA]</scope>
    <source>
        <strain evidence="2 3">DSM 3645</strain>
    </source>
</reference>
<dbReference type="AlphaFoldDB" id="A4A2Y1"/>
<name>A4A2Y1_9BACT</name>